<comment type="caution">
    <text evidence="1">The sequence shown here is derived from an EMBL/GenBank/DDBJ whole genome shotgun (WGS) entry which is preliminary data.</text>
</comment>
<name>D0W8I2_NEILA</name>
<proteinExistence type="predicted"/>
<accession>D0W8I2</accession>
<dbReference type="EMBL" id="ACEQ02000008">
    <property type="protein sequence ID" value="EEZ76113.1"/>
    <property type="molecule type" value="Genomic_DNA"/>
</dbReference>
<evidence type="ECO:0000313" key="2">
    <source>
        <dbReference type="Proteomes" id="UP000003843"/>
    </source>
</evidence>
<evidence type="ECO:0000313" key="1">
    <source>
        <dbReference type="EMBL" id="EEZ76113.1"/>
    </source>
</evidence>
<sequence>MPRHGQERQIIQTRPGKIMFSKGKQTFQTRTGLKCGLPIIPTRRHFIHNTGKNLSTEMRAYRPASRQSFSID</sequence>
<gene>
    <name evidence="1" type="ORF">NEILACOT_03836</name>
</gene>
<dbReference type="AlphaFoldDB" id="D0W8I2"/>
<organism evidence="1 2">
    <name type="scientific">Neisseria lactamica ATCC 23970</name>
    <dbReference type="NCBI Taxonomy" id="546265"/>
    <lineage>
        <taxon>Bacteria</taxon>
        <taxon>Pseudomonadati</taxon>
        <taxon>Pseudomonadota</taxon>
        <taxon>Betaproteobacteria</taxon>
        <taxon>Neisseriales</taxon>
        <taxon>Neisseriaceae</taxon>
        <taxon>Neisseria</taxon>
    </lineage>
</organism>
<reference evidence="1 2" key="1">
    <citation type="submission" date="2009-10" db="EMBL/GenBank/DDBJ databases">
        <authorList>
            <person name="Weinstock G."/>
            <person name="Sodergren E."/>
            <person name="Clifton S."/>
            <person name="Fulton L."/>
            <person name="Fulton B."/>
            <person name="Courtney L."/>
            <person name="Fronick C."/>
            <person name="Harrison M."/>
            <person name="Strong C."/>
            <person name="Farmer C."/>
            <person name="Delahaunty K."/>
            <person name="Markovic C."/>
            <person name="Hall O."/>
            <person name="Minx P."/>
            <person name="Tomlinson C."/>
            <person name="Mitreva M."/>
            <person name="Nelson J."/>
            <person name="Hou S."/>
            <person name="Wollam A."/>
            <person name="Pepin K.H."/>
            <person name="Johnson M."/>
            <person name="Bhonagiri V."/>
            <person name="Nash W.E."/>
            <person name="Warren W."/>
            <person name="Chinwalla A."/>
            <person name="Mardis E.R."/>
            <person name="Wilson R.K."/>
        </authorList>
    </citation>
    <scope>NUCLEOTIDE SEQUENCE [LARGE SCALE GENOMIC DNA]</scope>
    <source>
        <strain evidence="1 2">ATCC 23970</strain>
    </source>
</reference>
<protein>
    <submittedName>
        <fullName evidence="1">Uncharacterized protein</fullName>
    </submittedName>
</protein>
<dbReference type="Proteomes" id="UP000003843">
    <property type="component" value="Unassembled WGS sequence"/>
</dbReference>